<evidence type="ECO:0000313" key="1">
    <source>
        <dbReference type="EMBL" id="KAA6313652.1"/>
    </source>
</evidence>
<gene>
    <name evidence="1" type="ORF">EZS27_035608</name>
</gene>
<accession>A0A5J4PX75</accession>
<sequence>MRAALINLYGEEGLNYYLQIRANKKSFDKDKEIQEYKKDMENGKRFNFDLGTIIYYYKIAKAKTILRSS</sequence>
<dbReference type="EMBL" id="SNRY01005972">
    <property type="protein sequence ID" value="KAA6313652.1"/>
    <property type="molecule type" value="Genomic_DNA"/>
</dbReference>
<dbReference type="AlphaFoldDB" id="A0A5J4PX75"/>
<name>A0A5J4PX75_9ZZZZ</name>
<protein>
    <submittedName>
        <fullName evidence="1">Uncharacterized protein</fullName>
    </submittedName>
</protein>
<proteinExistence type="predicted"/>
<comment type="caution">
    <text evidence="1">The sequence shown here is derived from an EMBL/GenBank/DDBJ whole genome shotgun (WGS) entry which is preliminary data.</text>
</comment>
<reference evidence="1" key="1">
    <citation type="submission" date="2019-03" db="EMBL/GenBank/DDBJ databases">
        <title>Single cell metagenomics reveals metabolic interactions within the superorganism composed of flagellate Streblomastix strix and complex community of Bacteroidetes bacteria on its surface.</title>
        <authorList>
            <person name="Treitli S.C."/>
            <person name="Kolisko M."/>
            <person name="Husnik F."/>
            <person name="Keeling P."/>
            <person name="Hampl V."/>
        </authorList>
    </citation>
    <scope>NUCLEOTIDE SEQUENCE</scope>
    <source>
        <strain evidence="1">STM</strain>
    </source>
</reference>
<organism evidence="1">
    <name type="scientific">termite gut metagenome</name>
    <dbReference type="NCBI Taxonomy" id="433724"/>
    <lineage>
        <taxon>unclassified sequences</taxon>
        <taxon>metagenomes</taxon>
        <taxon>organismal metagenomes</taxon>
    </lineage>
</organism>